<dbReference type="Pfam" id="PF24883">
    <property type="entry name" value="NPHP3_N"/>
    <property type="match status" value="1"/>
</dbReference>
<proteinExistence type="predicted"/>
<organism evidence="5 6">
    <name type="scientific">Hymenoscyphus fraxineus</name>
    <dbReference type="NCBI Taxonomy" id="746836"/>
    <lineage>
        <taxon>Eukaryota</taxon>
        <taxon>Fungi</taxon>
        <taxon>Dikarya</taxon>
        <taxon>Ascomycota</taxon>
        <taxon>Pezizomycotina</taxon>
        <taxon>Leotiomycetes</taxon>
        <taxon>Helotiales</taxon>
        <taxon>Helotiaceae</taxon>
        <taxon>Hymenoscyphus</taxon>
    </lineage>
</organism>
<dbReference type="Proteomes" id="UP000696280">
    <property type="component" value="Unassembled WGS sequence"/>
</dbReference>
<dbReference type="PANTHER" id="PTHR19865">
    <property type="entry name" value="U3 SMALL NUCLEOLAR RNA INTERACTING PROTEIN 2"/>
    <property type="match status" value="1"/>
</dbReference>
<comment type="caution">
    <text evidence="5">The sequence shown here is derived from an EMBL/GenBank/DDBJ whole genome shotgun (WGS) entry which is preliminary data.</text>
</comment>
<gene>
    <name evidence="5" type="ORF">HYFRA_00013216</name>
</gene>
<dbReference type="PROSITE" id="PS50082">
    <property type="entry name" value="WD_REPEATS_2"/>
    <property type="match status" value="4"/>
</dbReference>
<dbReference type="PROSITE" id="PS00678">
    <property type="entry name" value="WD_REPEATS_1"/>
    <property type="match status" value="4"/>
</dbReference>
<dbReference type="InterPro" id="IPR001680">
    <property type="entry name" value="WD40_rpt"/>
</dbReference>
<dbReference type="InterPro" id="IPR056884">
    <property type="entry name" value="NPHP3-like_N"/>
</dbReference>
<dbReference type="GO" id="GO:0032040">
    <property type="term" value="C:small-subunit processome"/>
    <property type="evidence" value="ECO:0007669"/>
    <property type="project" value="TreeGrafter"/>
</dbReference>
<protein>
    <recommendedName>
        <fullName evidence="4">NACHT domain-containing protein</fullName>
    </recommendedName>
</protein>
<dbReference type="PRINTS" id="PR00320">
    <property type="entry name" value="GPROTEINBRPT"/>
</dbReference>
<evidence type="ECO:0000256" key="2">
    <source>
        <dbReference type="ARBA" id="ARBA00022737"/>
    </source>
</evidence>
<accession>A0A9N9L8N7</accession>
<dbReference type="PANTHER" id="PTHR19865:SF2">
    <property type="entry name" value="F-BOX AND WD REPEAT DOMAIN-CONTAINING 11-A"/>
    <property type="match status" value="1"/>
</dbReference>
<feature type="repeat" description="WD" evidence="3">
    <location>
        <begin position="713"/>
        <end position="754"/>
    </location>
</feature>
<feature type="repeat" description="WD" evidence="3">
    <location>
        <begin position="629"/>
        <end position="670"/>
    </location>
</feature>
<dbReference type="EMBL" id="CAJVRL010000095">
    <property type="protein sequence ID" value="CAG8960028.1"/>
    <property type="molecule type" value="Genomic_DNA"/>
</dbReference>
<evidence type="ECO:0000313" key="6">
    <source>
        <dbReference type="Proteomes" id="UP000696280"/>
    </source>
</evidence>
<dbReference type="InterPro" id="IPR039241">
    <property type="entry name" value="Rrp9-like"/>
</dbReference>
<feature type="repeat" description="WD" evidence="3">
    <location>
        <begin position="587"/>
        <end position="628"/>
    </location>
</feature>
<evidence type="ECO:0000256" key="1">
    <source>
        <dbReference type="ARBA" id="ARBA00022574"/>
    </source>
</evidence>
<feature type="domain" description="NACHT" evidence="4">
    <location>
        <begin position="56"/>
        <end position="201"/>
    </location>
</feature>
<dbReference type="InterPro" id="IPR007111">
    <property type="entry name" value="NACHT_NTPase"/>
</dbReference>
<keyword evidence="6" id="KW-1185">Reference proteome</keyword>
<dbReference type="SMART" id="SM00320">
    <property type="entry name" value="WD40"/>
    <property type="match status" value="4"/>
</dbReference>
<evidence type="ECO:0000256" key="3">
    <source>
        <dbReference type="PROSITE-ProRule" id="PRU00221"/>
    </source>
</evidence>
<dbReference type="InterPro" id="IPR036322">
    <property type="entry name" value="WD40_repeat_dom_sf"/>
</dbReference>
<evidence type="ECO:0000313" key="5">
    <source>
        <dbReference type="EMBL" id="CAG8960028.1"/>
    </source>
</evidence>
<dbReference type="PROSITE" id="PS50837">
    <property type="entry name" value="NACHT"/>
    <property type="match status" value="1"/>
</dbReference>
<name>A0A9N9L8N7_9HELO</name>
<dbReference type="InterPro" id="IPR027417">
    <property type="entry name" value="P-loop_NTPase"/>
</dbReference>
<dbReference type="Gene3D" id="3.40.50.300">
    <property type="entry name" value="P-loop containing nucleotide triphosphate hydrolases"/>
    <property type="match status" value="1"/>
</dbReference>
<sequence>MLSETGKRFMAGLRVTDPRHEKKRIQDFRGGLIQESYVWGVENPDFCRWRDDETSKLLWINGDTGKGKTMLLCGIIDHLENPPVDGWVLSYFFCQATDRRVNTATSVLRGLIYMIFDQNHAFLETYIKKTDETVGQALFEDENEWETLTEIFINIVQDTKFPAVCLLVDALDECVEGLPQLLDFIVNTSKFTNAKWLVSSRNCVAIKEKLCNTAQSFSLELNAESLHTAVGSYIERKVSELTRLKGYEENTALEVRRYLLSKADNNLLWVTLVCHELADSKASSRHNDTLDTLKSLPQGLDPLYQRMIERISHSRHAEACFEILALASTVYRPVSVDELKGLARSRSIQNIDQDKIQEIIASCGSFLTLQDGIVSFVHQSAKDFLLRKESSEILRSYIQHQHSEIFKISLDLLGKTLRRDIYVLRNPGYHIDEVKTPSPDPLSSIRYSCVYWVDHLQGAGLLSEAGLNEKPVLTTILTFLKTSYLHWLEALSLMQKVPEGIRAIQKLEKALNNNTSEELRSLVQDARHFLLSQKGSIEIAPLQMYTSALMFSPTNSLIRKLYNEDFPPYLELAPKTDADWNACLQKSEGHSDWVRSISISSDGRRLASGSGDNTIKLWDTDSGACLQTLVGHSDWIRAVAISSNGSRLASGSCDKTAKLWDAKSGACLHTFEGHSYTVTAVAISSNGSKLASGSYDKTVKIWDAESGICLQTLEGHSYPVTSVAISKDGQRIASGSCDKMVKLWDAESGACLQTLTISCAIYSLSFHPSHDACLLSEIGDISLDPSLKESSTSTQVTSSGDYSYKKYGISPDHVWIVQDGENLIWIPPKYRPLVFTVTGPTIAVGCRSGRVWVMRFSENGYGFI</sequence>
<dbReference type="InterPro" id="IPR020472">
    <property type="entry name" value="WD40_PAC1"/>
</dbReference>
<keyword evidence="2" id="KW-0677">Repeat</keyword>
<dbReference type="InterPro" id="IPR015943">
    <property type="entry name" value="WD40/YVTN_repeat-like_dom_sf"/>
</dbReference>
<dbReference type="AlphaFoldDB" id="A0A9N9L8N7"/>
<dbReference type="Gene3D" id="2.130.10.10">
    <property type="entry name" value="YVTN repeat-like/Quinoprotein amine dehydrogenase"/>
    <property type="match status" value="2"/>
</dbReference>
<evidence type="ECO:0000259" key="4">
    <source>
        <dbReference type="PROSITE" id="PS50837"/>
    </source>
</evidence>
<dbReference type="InterPro" id="IPR019775">
    <property type="entry name" value="WD40_repeat_CS"/>
</dbReference>
<reference evidence="5" key="1">
    <citation type="submission" date="2021-07" db="EMBL/GenBank/DDBJ databases">
        <authorList>
            <person name="Durling M."/>
        </authorList>
    </citation>
    <scope>NUCLEOTIDE SEQUENCE</scope>
</reference>
<feature type="repeat" description="WD" evidence="3">
    <location>
        <begin position="671"/>
        <end position="712"/>
    </location>
</feature>
<dbReference type="CDD" id="cd00200">
    <property type="entry name" value="WD40"/>
    <property type="match status" value="1"/>
</dbReference>
<dbReference type="PROSITE" id="PS50294">
    <property type="entry name" value="WD_REPEATS_REGION"/>
    <property type="match status" value="4"/>
</dbReference>
<dbReference type="GO" id="GO:0034511">
    <property type="term" value="F:U3 snoRNA binding"/>
    <property type="evidence" value="ECO:0007669"/>
    <property type="project" value="InterPro"/>
</dbReference>
<dbReference type="SUPFAM" id="SSF50978">
    <property type="entry name" value="WD40 repeat-like"/>
    <property type="match status" value="1"/>
</dbReference>
<dbReference type="OrthoDB" id="674604at2759"/>
<keyword evidence="1 3" id="KW-0853">WD repeat</keyword>
<dbReference type="Pfam" id="PF00400">
    <property type="entry name" value="WD40"/>
    <property type="match status" value="4"/>
</dbReference>